<dbReference type="RefSeq" id="WP_002683544.1">
    <property type="nucleotide sequence ID" value="NZ_JH600070.1"/>
</dbReference>
<dbReference type="HOGENOM" id="CLU_2407339_0_0_6"/>
<protein>
    <submittedName>
        <fullName evidence="1">Uncharacterized protein</fullName>
    </submittedName>
</protein>
<keyword evidence="2" id="KW-1185">Reference proteome</keyword>
<accession>I3CD38</accession>
<name>I3CD38_9GAMM</name>
<sequence length="92" mass="10493">MKLSISSIFFIHTLLLLCSYAYELADNKYLTRLSLEELLEVQIVHITGKYETVLSKEMLGNIFASPIENIQPLSTQNLFPPKQYNLQGGVCR</sequence>
<dbReference type="STRING" id="395493.BegalDRAFT_0617"/>
<evidence type="ECO:0000313" key="2">
    <source>
        <dbReference type="Proteomes" id="UP000005744"/>
    </source>
</evidence>
<proteinExistence type="predicted"/>
<reference evidence="1 2" key="1">
    <citation type="submission" date="2011-11" db="EMBL/GenBank/DDBJ databases">
        <title>Improved High-Quality Draft sequence of Beggiatoa alba B18lD.</title>
        <authorList>
            <consortium name="US DOE Joint Genome Institute"/>
            <person name="Lucas S."/>
            <person name="Han J."/>
            <person name="Lapidus A."/>
            <person name="Cheng J.-F."/>
            <person name="Goodwin L."/>
            <person name="Pitluck S."/>
            <person name="Peters L."/>
            <person name="Mikhailova N."/>
            <person name="Held B."/>
            <person name="Detter J.C."/>
            <person name="Han C."/>
            <person name="Tapia R."/>
            <person name="Land M."/>
            <person name="Hauser L."/>
            <person name="Kyrpides N."/>
            <person name="Ivanova N."/>
            <person name="Pagani I."/>
            <person name="Samuel K."/>
            <person name="Teske A."/>
            <person name="Mueller J."/>
            <person name="Woyke T."/>
        </authorList>
    </citation>
    <scope>NUCLEOTIDE SEQUENCE [LARGE SCALE GENOMIC DNA]</scope>
    <source>
        <strain evidence="1 2">B18LD</strain>
    </source>
</reference>
<dbReference type="EMBL" id="JH600070">
    <property type="protein sequence ID" value="EIJ41531.1"/>
    <property type="molecule type" value="Genomic_DNA"/>
</dbReference>
<dbReference type="Proteomes" id="UP000005744">
    <property type="component" value="Unassembled WGS sequence"/>
</dbReference>
<gene>
    <name evidence="1" type="ORF">BegalDRAFT_0617</name>
</gene>
<organism evidence="1 2">
    <name type="scientific">Beggiatoa alba B18LD</name>
    <dbReference type="NCBI Taxonomy" id="395493"/>
    <lineage>
        <taxon>Bacteria</taxon>
        <taxon>Pseudomonadati</taxon>
        <taxon>Pseudomonadota</taxon>
        <taxon>Gammaproteobacteria</taxon>
        <taxon>Thiotrichales</taxon>
        <taxon>Thiotrichaceae</taxon>
        <taxon>Beggiatoa</taxon>
    </lineage>
</organism>
<evidence type="ECO:0000313" key="1">
    <source>
        <dbReference type="EMBL" id="EIJ41531.1"/>
    </source>
</evidence>
<dbReference type="AlphaFoldDB" id="I3CD38"/>